<dbReference type="InterPro" id="IPR018062">
    <property type="entry name" value="HTH_AraC-typ_CS"/>
</dbReference>
<sequence length="377" mass="39399">MHALLLEVLARGIAVGALCALGAGAWKADGLASARYAALLFVVSAAAYTIAAAPMLLAAFGPFGPALRLLGLGAPGLFWLFAVVLFDDRRLSWLRFLPYATLTSLGIAAQDMPALVPVRALLETGLTGHALGVVVSGWREDMVETRRNLRGPFLSAVALYILLLCLLALVGGVASGGGGLRLIAGATLAIVGVAGCVIFLDARPDIFGRGQPAASLTPASAEGEEAHLARVLHLMDVDQIWRREGLTIGALAQAAGMPEHRLRQIVNGVLGFRNFTAFINERRIAAAKAILVDPDHERMPISAVAYDLGFGSLGPFNRAFKTATGVTPTQWRRSNANAAICARENTGRLSQPSAISKSGETPASTGPSRAPGLIDGI</sequence>
<dbReference type="PANTHER" id="PTHR43280:SF29">
    <property type="entry name" value="ARAC-FAMILY TRANSCRIPTIONAL REGULATOR"/>
    <property type="match status" value="1"/>
</dbReference>
<keyword evidence="2 7" id="KW-0238">DNA-binding</keyword>
<dbReference type="InterPro" id="IPR009057">
    <property type="entry name" value="Homeodomain-like_sf"/>
</dbReference>
<dbReference type="AlphaFoldDB" id="A0A7Y9FQH3"/>
<dbReference type="PANTHER" id="PTHR43280">
    <property type="entry name" value="ARAC-FAMILY TRANSCRIPTIONAL REGULATOR"/>
    <property type="match status" value="1"/>
</dbReference>
<reference evidence="7 8" key="1">
    <citation type="submission" date="2020-07" db="EMBL/GenBank/DDBJ databases">
        <authorList>
            <person name="Partida-Martinez L."/>
            <person name="Huntemann M."/>
            <person name="Clum A."/>
            <person name="Wang J."/>
            <person name="Palaniappan K."/>
            <person name="Ritter S."/>
            <person name="Chen I.-M."/>
            <person name="Stamatis D."/>
            <person name="Reddy T."/>
            <person name="O'Malley R."/>
            <person name="Daum C."/>
            <person name="Shapiro N."/>
            <person name="Ivanova N."/>
            <person name="Kyrpides N."/>
            <person name="Woyke T."/>
        </authorList>
    </citation>
    <scope>NUCLEOTIDE SEQUENCE [LARGE SCALE GENOMIC DNA]</scope>
    <source>
        <strain evidence="7 8">AS2.3</strain>
    </source>
</reference>
<dbReference type="PROSITE" id="PS00041">
    <property type="entry name" value="HTH_ARAC_FAMILY_1"/>
    <property type="match status" value="1"/>
</dbReference>
<feature type="region of interest" description="Disordered" evidence="4">
    <location>
        <begin position="347"/>
        <end position="377"/>
    </location>
</feature>
<dbReference type="RefSeq" id="WP_179509609.1">
    <property type="nucleotide sequence ID" value="NZ_JACCBY010000004.1"/>
</dbReference>
<feature type="domain" description="HTH araC/xylS-type" evidence="6">
    <location>
        <begin position="229"/>
        <end position="334"/>
    </location>
</feature>
<evidence type="ECO:0000313" key="7">
    <source>
        <dbReference type="EMBL" id="NYD91192.1"/>
    </source>
</evidence>
<dbReference type="Proteomes" id="UP000517753">
    <property type="component" value="Unassembled WGS sequence"/>
</dbReference>
<keyword evidence="5" id="KW-0472">Membrane</keyword>
<feature type="transmembrane region" description="Helical" evidence="5">
    <location>
        <begin position="38"/>
        <end position="60"/>
    </location>
</feature>
<organism evidence="7 8">
    <name type="scientific">Sphingomonas melonis</name>
    <dbReference type="NCBI Taxonomy" id="152682"/>
    <lineage>
        <taxon>Bacteria</taxon>
        <taxon>Pseudomonadati</taxon>
        <taxon>Pseudomonadota</taxon>
        <taxon>Alphaproteobacteria</taxon>
        <taxon>Sphingomonadales</taxon>
        <taxon>Sphingomonadaceae</taxon>
        <taxon>Sphingomonas</taxon>
    </lineage>
</organism>
<keyword evidence="3" id="KW-0804">Transcription</keyword>
<accession>A0A7Y9FQH3</accession>
<evidence type="ECO:0000256" key="1">
    <source>
        <dbReference type="ARBA" id="ARBA00023015"/>
    </source>
</evidence>
<evidence type="ECO:0000256" key="5">
    <source>
        <dbReference type="SAM" id="Phobius"/>
    </source>
</evidence>
<dbReference type="EMBL" id="JACCBY010000004">
    <property type="protein sequence ID" value="NYD91192.1"/>
    <property type="molecule type" value="Genomic_DNA"/>
</dbReference>
<reference evidence="7 8" key="2">
    <citation type="submission" date="2020-08" db="EMBL/GenBank/DDBJ databases">
        <title>The Agave Microbiome: Exploring the role of microbial communities in plant adaptations to desert environments.</title>
        <authorList>
            <person name="Partida-Martinez L.P."/>
        </authorList>
    </citation>
    <scope>NUCLEOTIDE SEQUENCE [LARGE SCALE GENOMIC DNA]</scope>
    <source>
        <strain evidence="7 8">AS2.3</strain>
    </source>
</reference>
<feature type="transmembrane region" description="Helical" evidence="5">
    <location>
        <begin position="153"/>
        <end position="174"/>
    </location>
</feature>
<dbReference type="SMART" id="SM00342">
    <property type="entry name" value="HTH_ARAC"/>
    <property type="match status" value="1"/>
</dbReference>
<dbReference type="GO" id="GO:0043565">
    <property type="term" value="F:sequence-specific DNA binding"/>
    <property type="evidence" value="ECO:0007669"/>
    <property type="project" value="InterPro"/>
</dbReference>
<evidence type="ECO:0000256" key="3">
    <source>
        <dbReference type="ARBA" id="ARBA00023163"/>
    </source>
</evidence>
<evidence type="ECO:0000256" key="2">
    <source>
        <dbReference type="ARBA" id="ARBA00023125"/>
    </source>
</evidence>
<feature type="compositionally biased region" description="Polar residues" evidence="4">
    <location>
        <begin position="347"/>
        <end position="367"/>
    </location>
</feature>
<protein>
    <submittedName>
        <fullName evidence="7">AraC-like DNA-binding protein</fullName>
    </submittedName>
</protein>
<gene>
    <name evidence="7" type="ORF">HD841_002999</name>
</gene>
<dbReference type="Gene3D" id="1.10.10.60">
    <property type="entry name" value="Homeodomain-like"/>
    <property type="match status" value="1"/>
</dbReference>
<dbReference type="Pfam" id="PF12833">
    <property type="entry name" value="HTH_18"/>
    <property type="match status" value="1"/>
</dbReference>
<feature type="transmembrane region" description="Helical" evidence="5">
    <location>
        <begin position="6"/>
        <end position="26"/>
    </location>
</feature>
<keyword evidence="8" id="KW-1185">Reference proteome</keyword>
<keyword evidence="5" id="KW-1133">Transmembrane helix</keyword>
<dbReference type="SUPFAM" id="SSF46689">
    <property type="entry name" value="Homeodomain-like"/>
    <property type="match status" value="1"/>
</dbReference>
<feature type="transmembrane region" description="Helical" evidence="5">
    <location>
        <begin position="66"/>
        <end position="86"/>
    </location>
</feature>
<evidence type="ECO:0000256" key="4">
    <source>
        <dbReference type="SAM" id="MobiDB-lite"/>
    </source>
</evidence>
<keyword evidence="5" id="KW-0812">Transmembrane</keyword>
<evidence type="ECO:0000313" key="8">
    <source>
        <dbReference type="Proteomes" id="UP000517753"/>
    </source>
</evidence>
<keyword evidence="1" id="KW-0805">Transcription regulation</keyword>
<comment type="caution">
    <text evidence="7">The sequence shown here is derived from an EMBL/GenBank/DDBJ whole genome shotgun (WGS) entry which is preliminary data.</text>
</comment>
<name>A0A7Y9FQH3_9SPHN</name>
<feature type="transmembrane region" description="Helical" evidence="5">
    <location>
        <begin position="180"/>
        <end position="200"/>
    </location>
</feature>
<dbReference type="InterPro" id="IPR018060">
    <property type="entry name" value="HTH_AraC"/>
</dbReference>
<dbReference type="GO" id="GO:0003700">
    <property type="term" value="F:DNA-binding transcription factor activity"/>
    <property type="evidence" value="ECO:0007669"/>
    <property type="project" value="InterPro"/>
</dbReference>
<evidence type="ECO:0000259" key="6">
    <source>
        <dbReference type="PROSITE" id="PS01124"/>
    </source>
</evidence>
<proteinExistence type="predicted"/>
<dbReference type="PROSITE" id="PS01124">
    <property type="entry name" value="HTH_ARAC_FAMILY_2"/>
    <property type="match status" value="1"/>
</dbReference>